<dbReference type="Proteomes" id="UP000002337">
    <property type="component" value="Segment"/>
</dbReference>
<dbReference type="RefSeq" id="YP_002875668.1">
    <property type="nucleotide sequence ID" value="NC_012662.1"/>
</dbReference>
<keyword evidence="2" id="KW-1185">Reference proteome</keyword>
<evidence type="ECO:0000313" key="1">
    <source>
        <dbReference type="EMBL" id="ACP44115.1"/>
    </source>
</evidence>
<dbReference type="GeneID" id="7853612"/>
<dbReference type="EMBL" id="FJ896200">
    <property type="protein sequence ID" value="ACP44115.1"/>
    <property type="molecule type" value="Genomic_DNA"/>
</dbReference>
<dbReference type="KEGG" id="vg:7853612"/>
<gene>
    <name evidence="1" type="ORF">VPP93_gp44</name>
</gene>
<organism evidence="1 2">
    <name type="scientific">Vibrio phage VP93</name>
    <dbReference type="NCBI Taxonomy" id="641832"/>
    <lineage>
        <taxon>Viruses</taxon>
        <taxon>Duplodnaviria</taxon>
        <taxon>Heunggongvirae</taxon>
        <taxon>Uroviricota</taxon>
        <taxon>Caudoviricetes</taxon>
        <taxon>Autographivirales</taxon>
        <taxon>Autoscriptoviridae</taxon>
        <taxon>Maculvirus</taxon>
        <taxon>Maculvirus MGD1</taxon>
        <taxon>Maculvirus VP93</taxon>
    </lineage>
</organism>
<protein>
    <submittedName>
        <fullName evidence="1">Uncharacterized protein</fullName>
    </submittedName>
</protein>
<reference evidence="1 2" key="1">
    <citation type="journal article" date="2010" name="Environ. Microbiol.">
        <title>A new group of cosmopolitan bacteriophages induce a carrier state in the pandemic strain of Vibrio parahaemolyticus.</title>
        <authorList>
            <person name="Bastias R."/>
            <person name="Higuera G."/>
            <person name="Sierralta W."/>
            <person name="Espejo R.T."/>
        </authorList>
    </citation>
    <scope>NUCLEOTIDE SEQUENCE [LARGE SCALE GENOMIC DNA]</scope>
</reference>
<accession>C3VVT4</accession>
<proteinExistence type="predicted"/>
<name>C3VVT4_9CAUD</name>
<evidence type="ECO:0000313" key="2">
    <source>
        <dbReference type="Proteomes" id="UP000002337"/>
    </source>
</evidence>
<sequence>MLSSVSLLLSLCYPIDLRLSLSLRFAPALQ</sequence>